<evidence type="ECO:0000313" key="2">
    <source>
        <dbReference type="EMBL" id="UJO23270.1"/>
    </source>
</evidence>
<accession>A0A9Q8PIZ0</accession>
<dbReference type="KEGG" id="ffu:CLAFUR5_11701"/>
<proteinExistence type="predicted"/>
<dbReference type="InterPro" id="IPR038883">
    <property type="entry name" value="AN11006-like"/>
</dbReference>
<dbReference type="GeneID" id="71991579"/>
<keyword evidence="1" id="KW-0175">Coiled coil</keyword>
<dbReference type="PANTHER" id="PTHR42085">
    <property type="entry name" value="F-BOX DOMAIN-CONTAINING PROTEIN"/>
    <property type="match status" value="1"/>
</dbReference>
<protein>
    <submittedName>
        <fullName evidence="2">Uncharacterized protein</fullName>
    </submittedName>
</protein>
<dbReference type="OrthoDB" id="3643661at2759"/>
<evidence type="ECO:0000256" key="1">
    <source>
        <dbReference type="SAM" id="Coils"/>
    </source>
</evidence>
<keyword evidence="3" id="KW-1185">Reference proteome</keyword>
<gene>
    <name evidence="2" type="ORF">CLAFUR5_11701</name>
</gene>
<dbReference type="Proteomes" id="UP000756132">
    <property type="component" value="Chromosome 10"/>
</dbReference>
<dbReference type="EMBL" id="CP090172">
    <property type="protein sequence ID" value="UJO23270.1"/>
    <property type="molecule type" value="Genomic_DNA"/>
</dbReference>
<reference evidence="2" key="2">
    <citation type="journal article" date="2022" name="Microb. Genom.">
        <title>A chromosome-scale genome assembly of the tomato pathogen Cladosporium fulvum reveals a compartmentalized genome architecture and the presence of a dispensable chromosome.</title>
        <authorList>
            <person name="Zaccaron A.Z."/>
            <person name="Chen L.H."/>
            <person name="Samaras A."/>
            <person name="Stergiopoulos I."/>
        </authorList>
    </citation>
    <scope>NUCLEOTIDE SEQUENCE</scope>
    <source>
        <strain evidence="2">Race5_Kim</strain>
    </source>
</reference>
<name>A0A9Q8PIZ0_PASFU</name>
<organism evidence="2 3">
    <name type="scientific">Passalora fulva</name>
    <name type="common">Tomato leaf mold</name>
    <name type="synonym">Cladosporium fulvum</name>
    <dbReference type="NCBI Taxonomy" id="5499"/>
    <lineage>
        <taxon>Eukaryota</taxon>
        <taxon>Fungi</taxon>
        <taxon>Dikarya</taxon>
        <taxon>Ascomycota</taxon>
        <taxon>Pezizomycotina</taxon>
        <taxon>Dothideomycetes</taxon>
        <taxon>Dothideomycetidae</taxon>
        <taxon>Mycosphaerellales</taxon>
        <taxon>Mycosphaerellaceae</taxon>
        <taxon>Fulvia</taxon>
    </lineage>
</organism>
<dbReference type="RefSeq" id="XP_047767636.1">
    <property type="nucleotide sequence ID" value="XM_047910849.1"/>
</dbReference>
<sequence>MKSKTALAETNTPRFNPPTPKYKITITLHHKSETFDIAHHDCWDKMDDLVTTMANLRLEHSIPTSFRILDLPRELRDMVYELCLSRGKVFLPLNRYNPSDMRHLDYQDTPKPEWQLLSVNRQMRQEAAKTLFAHNQIVLAPDTNQLLLDNGGGPPEEHSIKIRDLAKHYLASISVAWAMENYLDKSVPMSRYLWHDRVPTHSADERILATHNDSKTYTGGWRREFAMTLTSNVRYIQLDVTDCYCILGCCRMIEQMSNTVDHTKSAFGADLVYPDTLEVIEVTGTKTQAERRSIAEALARGLWKQAPAGGPYKKLTLRFRKFVLSEDSEVRAVMEYGLEEMEDQDVDMKIEAENLERDIAELERYAPDLSQQHAEDSSDD</sequence>
<dbReference type="PANTHER" id="PTHR42085:SF2">
    <property type="entry name" value="F-BOX DOMAIN-CONTAINING PROTEIN"/>
    <property type="match status" value="1"/>
</dbReference>
<dbReference type="AlphaFoldDB" id="A0A9Q8PIZ0"/>
<evidence type="ECO:0000313" key="3">
    <source>
        <dbReference type="Proteomes" id="UP000756132"/>
    </source>
</evidence>
<reference evidence="2" key="1">
    <citation type="submission" date="2021-12" db="EMBL/GenBank/DDBJ databases">
        <authorList>
            <person name="Zaccaron A."/>
            <person name="Stergiopoulos I."/>
        </authorList>
    </citation>
    <scope>NUCLEOTIDE SEQUENCE</scope>
    <source>
        <strain evidence="2">Race5_Kim</strain>
    </source>
</reference>
<feature type="coiled-coil region" evidence="1">
    <location>
        <begin position="338"/>
        <end position="372"/>
    </location>
</feature>